<organism evidence="9 10">
    <name type="scientific">Legionella hackeliae</name>
    <dbReference type="NCBI Taxonomy" id="449"/>
    <lineage>
        <taxon>Bacteria</taxon>
        <taxon>Pseudomonadati</taxon>
        <taxon>Pseudomonadota</taxon>
        <taxon>Gammaproteobacteria</taxon>
        <taxon>Legionellales</taxon>
        <taxon>Legionellaceae</taxon>
        <taxon>Legionella</taxon>
    </lineage>
</organism>
<dbReference type="InterPro" id="IPR003382">
    <property type="entry name" value="Flavoprotein"/>
</dbReference>
<comment type="caution">
    <text evidence="7">Lacks conserved residue(s) required for the propagation of feature annotation.</text>
</comment>
<dbReference type="PANTHER" id="PTHR43374">
    <property type="entry name" value="FLAVIN PRENYLTRANSFERASE"/>
    <property type="match status" value="1"/>
</dbReference>
<feature type="domain" description="Flavoprotein" evidence="8">
    <location>
        <begin position="4"/>
        <end position="171"/>
    </location>
</feature>
<dbReference type="SUPFAM" id="SSF52507">
    <property type="entry name" value="Homo-oligomeric flavin-containing Cys decarboxylases, HFCD"/>
    <property type="match status" value="1"/>
</dbReference>
<dbReference type="NCBIfam" id="TIGR00421">
    <property type="entry name" value="ubiX_pad"/>
    <property type="match status" value="1"/>
</dbReference>
<evidence type="ECO:0000259" key="8">
    <source>
        <dbReference type="Pfam" id="PF02441"/>
    </source>
</evidence>
<dbReference type="Proteomes" id="UP000032803">
    <property type="component" value="Chromosome I"/>
</dbReference>
<feature type="binding site" evidence="7">
    <location>
        <begin position="12"/>
        <end position="14"/>
    </location>
    <ligand>
        <name>FMN</name>
        <dbReference type="ChEBI" id="CHEBI:58210"/>
    </ligand>
</feature>
<comment type="function">
    <text evidence="7">Flavin prenyltransferase that catalyzes the synthesis of the prenylated FMN cofactor (prenyl-FMN) for 4-hydroxy-3-polyprenylbenzoic acid decarboxylase UbiD. The prenyltransferase is metal-independent and links a dimethylallyl moiety from dimethylallyl monophosphate (DMAP) to the flavin N5 and C6 atoms of FMN.</text>
</comment>
<keyword evidence="3 7" id="KW-0288">FMN</keyword>
<feature type="binding site" evidence="7">
    <location>
        <position position="170"/>
    </location>
    <ligand>
        <name>dimethylallyl phosphate</name>
        <dbReference type="ChEBI" id="CHEBI:88052"/>
    </ligand>
</feature>
<protein>
    <recommendedName>
        <fullName evidence="7">Flavin prenyltransferase UbiX</fullName>
        <ecNumber evidence="7">2.5.1.129</ecNumber>
    </recommendedName>
</protein>
<evidence type="ECO:0000256" key="2">
    <source>
        <dbReference type="ARBA" id="ARBA00022630"/>
    </source>
</evidence>
<evidence type="ECO:0000256" key="4">
    <source>
        <dbReference type="ARBA" id="ARBA00022679"/>
    </source>
</evidence>
<dbReference type="OrthoDB" id="9781577at2"/>
<feature type="binding site" evidence="7">
    <location>
        <position position="124"/>
    </location>
    <ligand>
        <name>FMN</name>
        <dbReference type="ChEBI" id="CHEBI:58210"/>
    </ligand>
</feature>
<dbReference type="PANTHER" id="PTHR43374:SF1">
    <property type="entry name" value="FLAVIN PRENYLTRANSFERASE PAD1, MITOCHONDRIAL"/>
    <property type="match status" value="1"/>
</dbReference>
<evidence type="ECO:0000256" key="6">
    <source>
        <dbReference type="ARBA" id="ARBA00060793"/>
    </source>
</evidence>
<keyword evidence="10" id="KW-1185">Reference proteome</keyword>
<reference evidence="10" key="1">
    <citation type="submission" date="2014-09" db="EMBL/GenBank/DDBJ databases">
        <authorList>
            <person name="Gomez-Valero L."/>
        </authorList>
    </citation>
    <scope>NUCLEOTIDE SEQUENCE [LARGE SCALE GENOMIC DNA]</scope>
    <source>
        <strain evidence="10">ATCC35250</strain>
    </source>
</reference>
<dbReference type="InterPro" id="IPR036551">
    <property type="entry name" value="Flavin_trans-like"/>
</dbReference>
<proteinExistence type="inferred from homology"/>
<feature type="binding site" evidence="7">
    <location>
        <begin position="89"/>
        <end position="92"/>
    </location>
    <ligand>
        <name>FMN</name>
        <dbReference type="ChEBI" id="CHEBI:58210"/>
    </ligand>
</feature>
<dbReference type="EC" id="2.5.1.129" evidence="7"/>
<feature type="binding site" evidence="7">
    <location>
        <position position="38"/>
    </location>
    <ligand>
        <name>FMN</name>
        <dbReference type="ChEBI" id="CHEBI:58210"/>
    </ligand>
</feature>
<evidence type="ECO:0000256" key="5">
    <source>
        <dbReference type="ARBA" id="ARBA00050612"/>
    </source>
</evidence>
<dbReference type="InterPro" id="IPR004507">
    <property type="entry name" value="UbiX-like"/>
</dbReference>
<dbReference type="STRING" id="449.LHA_2131"/>
<dbReference type="EMBL" id="LN681225">
    <property type="protein sequence ID" value="CEK11155.1"/>
    <property type="molecule type" value="Genomic_DNA"/>
</dbReference>
<dbReference type="Pfam" id="PF02441">
    <property type="entry name" value="Flavoprotein"/>
    <property type="match status" value="1"/>
</dbReference>
<dbReference type="GO" id="GO:0106141">
    <property type="term" value="F:flavin prenyltransferase activity"/>
    <property type="evidence" value="ECO:0007669"/>
    <property type="project" value="UniProtKB-EC"/>
</dbReference>
<dbReference type="RefSeq" id="WP_045106403.1">
    <property type="nucleotide sequence ID" value="NZ_LN681225.1"/>
</dbReference>
<dbReference type="FunFam" id="3.40.50.1950:FF:000001">
    <property type="entry name" value="Flavin prenyltransferase UbiX"/>
    <property type="match status" value="1"/>
</dbReference>
<evidence type="ECO:0000313" key="10">
    <source>
        <dbReference type="Proteomes" id="UP000032803"/>
    </source>
</evidence>
<dbReference type="HOGENOM" id="CLU_074522_0_1_6"/>
<keyword evidence="9" id="KW-0456">Lyase</keyword>
<dbReference type="AlphaFoldDB" id="A0A0A8UQP4"/>
<evidence type="ECO:0000256" key="7">
    <source>
        <dbReference type="HAMAP-Rule" id="MF_01984"/>
    </source>
</evidence>
<sequence length="189" mass="20598">MSKKRIIIGISGSSGIIYGIRLLELLAKTDYETHLVISKAAQQTRAFETNLSASELAALADVCYSINDIAAPLASGSFKTSGMIIAPCSMRTLASIACGTTSNLLTRAADVVLKERRRLVLLVRETPLHLGHIENMKKVTEMGAIVAPPVPAFYNQPQTIDDIVTHSIGRTLDLFDIDTDVVKRWKETD</sequence>
<name>A0A0A8UQP4_LEGHA</name>
<keyword evidence="2 7" id="KW-0285">Flavoprotein</keyword>
<dbReference type="KEGG" id="lha:LHA_2131"/>
<comment type="catalytic activity">
    <reaction evidence="5 7">
        <text>dimethylallyl phosphate + FMNH2 = prenylated FMNH2 + phosphate</text>
        <dbReference type="Rhea" id="RHEA:37743"/>
        <dbReference type="ChEBI" id="CHEBI:43474"/>
        <dbReference type="ChEBI" id="CHEBI:57618"/>
        <dbReference type="ChEBI" id="CHEBI:87467"/>
        <dbReference type="ChEBI" id="CHEBI:88052"/>
        <dbReference type="EC" id="2.5.1.129"/>
    </reaction>
</comment>
<feature type="binding site" evidence="7">
    <location>
        <position position="154"/>
    </location>
    <ligand>
        <name>dimethylallyl phosphate</name>
        <dbReference type="ChEBI" id="CHEBI:88052"/>
    </ligand>
</feature>
<evidence type="ECO:0000256" key="3">
    <source>
        <dbReference type="ARBA" id="ARBA00022643"/>
    </source>
</evidence>
<keyword evidence="1 7" id="KW-0637">Prenyltransferase</keyword>
<accession>A0A0A8UQP4</accession>
<evidence type="ECO:0000313" key="9">
    <source>
        <dbReference type="EMBL" id="CEK11155.1"/>
    </source>
</evidence>
<evidence type="ECO:0000256" key="1">
    <source>
        <dbReference type="ARBA" id="ARBA00022602"/>
    </source>
</evidence>
<dbReference type="PATRIC" id="fig|449.7.peg.326"/>
<dbReference type="GO" id="GO:0016831">
    <property type="term" value="F:carboxy-lyase activity"/>
    <property type="evidence" value="ECO:0007669"/>
    <property type="project" value="TreeGrafter"/>
</dbReference>
<comment type="similarity">
    <text evidence="6 7">Belongs to the UbiX/PAD1 family.</text>
</comment>
<gene>
    <name evidence="7" type="primary">ubiX</name>
    <name evidence="9" type="ORF">LHA_2131</name>
</gene>
<dbReference type="HAMAP" id="MF_01984">
    <property type="entry name" value="ubiX_pad"/>
    <property type="match status" value="1"/>
</dbReference>
<keyword evidence="4 7" id="KW-0808">Transferase</keyword>
<dbReference type="Gene3D" id="3.40.50.1950">
    <property type="entry name" value="Flavin prenyltransferase-like"/>
    <property type="match status" value="1"/>
</dbReference>
<dbReference type="NCBIfam" id="NF004685">
    <property type="entry name" value="PRK06029.1"/>
    <property type="match status" value="1"/>
</dbReference>